<dbReference type="AlphaFoldDB" id="A0ABD5LL42"/>
<organism evidence="1 2">
    <name type="scientific">Agrobacterium radiobacter</name>
    <dbReference type="NCBI Taxonomy" id="362"/>
    <lineage>
        <taxon>Bacteria</taxon>
        <taxon>Pseudomonadati</taxon>
        <taxon>Pseudomonadota</taxon>
        <taxon>Alphaproteobacteria</taxon>
        <taxon>Hyphomicrobiales</taxon>
        <taxon>Rhizobiaceae</taxon>
        <taxon>Rhizobium/Agrobacterium group</taxon>
        <taxon>Agrobacterium</taxon>
        <taxon>Agrobacterium tumefaciens complex</taxon>
    </lineage>
</organism>
<proteinExistence type="predicted"/>
<protein>
    <submittedName>
        <fullName evidence="1">DUF1173 family protein</fullName>
    </submittedName>
</protein>
<gene>
    <name evidence="1" type="ORF">ABVB70_19630</name>
</gene>
<dbReference type="Proteomes" id="UP001438189">
    <property type="component" value="Unassembled WGS sequence"/>
</dbReference>
<dbReference type="EMBL" id="JBETME010000008">
    <property type="protein sequence ID" value="MES4992535.1"/>
    <property type="molecule type" value="Genomic_DNA"/>
</dbReference>
<name>A0ABD5LL42_AGRRD</name>
<dbReference type="Pfam" id="PF06666">
    <property type="entry name" value="DUF1173"/>
    <property type="match status" value="1"/>
</dbReference>
<accession>A0ABD5LL42</accession>
<evidence type="ECO:0000313" key="2">
    <source>
        <dbReference type="Proteomes" id="UP001438189"/>
    </source>
</evidence>
<comment type="caution">
    <text evidence="1">The sequence shown here is derived from an EMBL/GenBank/DDBJ whole genome shotgun (WGS) entry which is preliminary data.</text>
</comment>
<sequence length="74" mass="8164">MILVGGIKKFEPAGNGQRMLIKHLPDFLLILDDKLYSRLQTRFESEFALSDADGESHLLAIATFGSPICKGAEE</sequence>
<evidence type="ECO:0000313" key="1">
    <source>
        <dbReference type="EMBL" id="MES4992535.1"/>
    </source>
</evidence>
<reference evidence="1 2" key="1">
    <citation type="submission" date="2024-06" db="EMBL/GenBank/DDBJ databases">
        <title>Genome sequencing of Agrobacterium spp. from tobacco in Serbia.</title>
        <authorList>
            <person name="Ilicic R.J."/>
            <person name="Studholme D.J."/>
            <person name="Jelusic A."/>
            <person name="Barac G."/>
            <person name="Bagi F."/>
            <person name="Popovic Milovanovic T."/>
        </authorList>
    </citation>
    <scope>NUCLEOTIDE SEQUENCE [LARGE SCALE GENOMIC DNA]</scope>
    <source>
        <strain evidence="1 2">DA1</strain>
    </source>
</reference>
<dbReference type="InterPro" id="IPR009553">
    <property type="entry name" value="DUF1173"/>
</dbReference>